<comment type="caution">
    <text evidence="3">The sequence shown here is derived from an EMBL/GenBank/DDBJ whole genome shotgun (WGS) entry which is preliminary data.</text>
</comment>
<dbReference type="RefSeq" id="WP_345213215.1">
    <property type="nucleotide sequence ID" value="NZ_BAABFT010000015.1"/>
</dbReference>
<dbReference type="Proteomes" id="UP001500582">
    <property type="component" value="Unassembled WGS sequence"/>
</dbReference>
<proteinExistence type="predicted"/>
<keyword evidence="4" id="KW-1185">Reference proteome</keyword>
<gene>
    <name evidence="3" type="ORF">GCM10023149_42720</name>
</gene>
<feature type="transmembrane region" description="Helical" evidence="1">
    <location>
        <begin position="104"/>
        <end position="126"/>
    </location>
</feature>
<name>A0ABP8H6B1_9SPHI</name>
<evidence type="ECO:0000259" key="2">
    <source>
        <dbReference type="Pfam" id="PF13548"/>
    </source>
</evidence>
<evidence type="ECO:0000256" key="1">
    <source>
        <dbReference type="SAM" id="Phobius"/>
    </source>
</evidence>
<keyword evidence="1" id="KW-0472">Membrane</keyword>
<reference evidence="4" key="1">
    <citation type="journal article" date="2019" name="Int. J. Syst. Evol. Microbiol.">
        <title>The Global Catalogue of Microorganisms (GCM) 10K type strain sequencing project: providing services to taxonomists for standard genome sequencing and annotation.</title>
        <authorList>
            <consortium name="The Broad Institute Genomics Platform"/>
            <consortium name="The Broad Institute Genome Sequencing Center for Infectious Disease"/>
            <person name="Wu L."/>
            <person name="Ma J."/>
        </authorList>
    </citation>
    <scope>NUCLEOTIDE SEQUENCE [LARGE SCALE GENOMIC DNA]</scope>
    <source>
        <strain evidence="4">JCM 17705</strain>
    </source>
</reference>
<protein>
    <recommendedName>
        <fullName evidence="2">DUF4126 domain-containing protein</fullName>
    </recommendedName>
</protein>
<evidence type="ECO:0000313" key="3">
    <source>
        <dbReference type="EMBL" id="GAA4335018.1"/>
    </source>
</evidence>
<dbReference type="InterPro" id="IPR025196">
    <property type="entry name" value="DUF4126"/>
</dbReference>
<sequence>MSSNNKYIIQAAGLGAIAGLRTTFAPAIASHYLSRHPNAAISNSKLSFIQSPVTAIITKILSAGEIVGDKLPTTPDRIAFPQILGRIGSGMFVGATIYKANKQSLLTGALVGGASALAASFAAFYLRRYIDKLPHVKDAVTGAVEDVIAIGSGIALLSK</sequence>
<feature type="domain" description="DUF4126" evidence="2">
    <location>
        <begin position="9"/>
        <end position="153"/>
    </location>
</feature>
<dbReference type="EMBL" id="BAABFT010000015">
    <property type="protein sequence ID" value="GAA4335018.1"/>
    <property type="molecule type" value="Genomic_DNA"/>
</dbReference>
<dbReference type="Pfam" id="PF13548">
    <property type="entry name" value="DUF4126"/>
    <property type="match status" value="1"/>
</dbReference>
<keyword evidence="1" id="KW-1133">Transmembrane helix</keyword>
<organism evidence="3 4">
    <name type="scientific">Mucilaginibacter gynuensis</name>
    <dbReference type="NCBI Taxonomy" id="1302236"/>
    <lineage>
        <taxon>Bacteria</taxon>
        <taxon>Pseudomonadati</taxon>
        <taxon>Bacteroidota</taxon>
        <taxon>Sphingobacteriia</taxon>
        <taxon>Sphingobacteriales</taxon>
        <taxon>Sphingobacteriaceae</taxon>
        <taxon>Mucilaginibacter</taxon>
    </lineage>
</organism>
<keyword evidence="1" id="KW-0812">Transmembrane</keyword>
<evidence type="ECO:0000313" key="4">
    <source>
        <dbReference type="Proteomes" id="UP001500582"/>
    </source>
</evidence>
<accession>A0ABP8H6B1</accession>